<dbReference type="Proteomes" id="UP000754226">
    <property type="component" value="Unassembled WGS sequence"/>
</dbReference>
<organism evidence="1 2">
    <name type="scientific">Acidaminococcus intestini</name>
    <dbReference type="NCBI Taxonomy" id="187327"/>
    <lineage>
        <taxon>Bacteria</taxon>
        <taxon>Bacillati</taxon>
        <taxon>Bacillota</taxon>
        <taxon>Negativicutes</taxon>
        <taxon>Acidaminococcales</taxon>
        <taxon>Acidaminococcaceae</taxon>
        <taxon>Acidaminococcus</taxon>
    </lineage>
</organism>
<dbReference type="AlphaFoldDB" id="A0A943I549"/>
<comment type="caution">
    <text evidence="1">The sequence shown here is derived from an EMBL/GenBank/DDBJ whole genome shotgun (WGS) entry which is preliminary data.</text>
</comment>
<protein>
    <recommendedName>
        <fullName evidence="3">YolD-like protein</fullName>
    </recommendedName>
</protein>
<reference evidence="1" key="1">
    <citation type="submission" date="2021-02" db="EMBL/GenBank/DDBJ databases">
        <title>Infant gut strain persistence is associated with maternal origin, phylogeny, and functional potential including surface adhesion and iron acquisition.</title>
        <authorList>
            <person name="Lou Y.C."/>
        </authorList>
    </citation>
    <scope>NUCLEOTIDE SEQUENCE</scope>
    <source>
        <strain evidence="1">L3_106_000M1_dasL3_106_000M1_concoct_15</strain>
    </source>
</reference>
<evidence type="ECO:0000313" key="2">
    <source>
        <dbReference type="Proteomes" id="UP000754226"/>
    </source>
</evidence>
<proteinExistence type="predicted"/>
<name>A0A943I549_9FIRM</name>
<sequence length="139" mass="16246">MARLEVIMPNPYAAILDHPYPFWIPRTRMPRLQRAAQFAPFDALSGFTETITERARYTDQDAELDEAQRERLDQKTRLLMERIGERPYVTLHYFEPDERKSGGVCRTVSGRLYRIDLSRQAFYLEGKAPIPVSQIRGIE</sequence>
<gene>
    <name evidence="1" type="ORF">KHX13_09645</name>
</gene>
<evidence type="ECO:0008006" key="3">
    <source>
        <dbReference type="Google" id="ProtNLM"/>
    </source>
</evidence>
<dbReference type="EMBL" id="JAGZCZ010000014">
    <property type="protein sequence ID" value="MBS5520552.1"/>
    <property type="molecule type" value="Genomic_DNA"/>
</dbReference>
<evidence type="ECO:0000313" key="1">
    <source>
        <dbReference type="EMBL" id="MBS5520552.1"/>
    </source>
</evidence>
<accession>A0A943I549</accession>